<keyword evidence="4 7" id="KW-0812">Transmembrane</keyword>
<evidence type="ECO:0000256" key="2">
    <source>
        <dbReference type="ARBA" id="ARBA00022448"/>
    </source>
</evidence>
<proteinExistence type="inferred from homology"/>
<evidence type="ECO:0000256" key="3">
    <source>
        <dbReference type="ARBA" id="ARBA00022452"/>
    </source>
</evidence>
<name>A0A511URC4_9GAMM</name>
<dbReference type="EMBL" id="BJXV01000017">
    <property type="protein sequence ID" value="GEN29139.1"/>
    <property type="molecule type" value="Genomic_DNA"/>
</dbReference>
<evidence type="ECO:0000256" key="1">
    <source>
        <dbReference type="ARBA" id="ARBA00004571"/>
    </source>
</evidence>
<evidence type="ECO:0000256" key="6">
    <source>
        <dbReference type="ARBA" id="ARBA00023237"/>
    </source>
</evidence>
<comment type="caution">
    <text evidence="8">The sequence shown here is derived from an EMBL/GenBank/DDBJ whole genome shotgun (WGS) entry which is preliminary data.</text>
</comment>
<dbReference type="Proteomes" id="UP000321303">
    <property type="component" value="Unassembled WGS sequence"/>
</dbReference>
<keyword evidence="3 7" id="KW-1134">Transmembrane beta strand</keyword>
<comment type="subcellular location">
    <subcellularLocation>
        <location evidence="1 7">Cell outer membrane</location>
        <topology evidence="1 7">Multi-pass membrane protein</topology>
    </subcellularLocation>
</comment>
<dbReference type="SUPFAM" id="SSF56935">
    <property type="entry name" value="Porins"/>
    <property type="match status" value="1"/>
</dbReference>
<dbReference type="InterPro" id="IPR036942">
    <property type="entry name" value="Beta-barrel_TonB_sf"/>
</dbReference>
<dbReference type="AlphaFoldDB" id="A0A511URC4"/>
<dbReference type="PROSITE" id="PS52016">
    <property type="entry name" value="TONB_DEPENDENT_REC_3"/>
    <property type="match status" value="1"/>
</dbReference>
<evidence type="ECO:0000313" key="8">
    <source>
        <dbReference type="EMBL" id="GEN29139.1"/>
    </source>
</evidence>
<evidence type="ECO:0000313" key="9">
    <source>
        <dbReference type="Proteomes" id="UP000321303"/>
    </source>
</evidence>
<keyword evidence="9" id="KW-1185">Reference proteome</keyword>
<evidence type="ECO:0000256" key="5">
    <source>
        <dbReference type="ARBA" id="ARBA00023136"/>
    </source>
</evidence>
<evidence type="ECO:0000256" key="4">
    <source>
        <dbReference type="ARBA" id="ARBA00022692"/>
    </source>
</evidence>
<reference evidence="8 9" key="1">
    <citation type="submission" date="2019-07" db="EMBL/GenBank/DDBJ databases">
        <title>Whole genome shotgun sequence of Halomonas variabilis NBRC 102410.</title>
        <authorList>
            <person name="Hosoyama A."/>
            <person name="Uohara A."/>
            <person name="Ohji S."/>
            <person name="Ichikawa N."/>
        </authorList>
    </citation>
    <scope>NUCLEOTIDE SEQUENCE [LARGE SCALE GENOMIC DNA]</scope>
    <source>
        <strain evidence="8 9">NBRC 102410</strain>
    </source>
</reference>
<dbReference type="InterPro" id="IPR039426">
    <property type="entry name" value="TonB-dep_rcpt-like"/>
</dbReference>
<evidence type="ECO:0000256" key="7">
    <source>
        <dbReference type="PROSITE-ProRule" id="PRU01360"/>
    </source>
</evidence>
<keyword evidence="5 7" id="KW-0472">Membrane</keyword>
<gene>
    <name evidence="8" type="ORF">HVA01_27850</name>
</gene>
<dbReference type="GO" id="GO:0009279">
    <property type="term" value="C:cell outer membrane"/>
    <property type="evidence" value="ECO:0007669"/>
    <property type="project" value="UniProtKB-SubCell"/>
</dbReference>
<keyword evidence="6 7" id="KW-0998">Cell outer membrane</keyword>
<sequence>MVEDLIDATFQTQIGEVRSRGFELEVKTEIGLNANLVTAYAYTDARNQQKQPGDA</sequence>
<organism evidence="8 9">
    <name type="scientific">Halovibrio variabilis</name>
    <dbReference type="NCBI Taxonomy" id="31910"/>
    <lineage>
        <taxon>Bacteria</taxon>
        <taxon>Pseudomonadati</taxon>
        <taxon>Pseudomonadota</taxon>
        <taxon>Gammaproteobacteria</taxon>
        <taxon>Oceanospirillales</taxon>
        <taxon>Halomonadaceae</taxon>
        <taxon>Halovibrio</taxon>
    </lineage>
</organism>
<protein>
    <submittedName>
        <fullName evidence="8">Uncharacterized protein</fullName>
    </submittedName>
</protein>
<dbReference type="Gene3D" id="2.40.170.20">
    <property type="entry name" value="TonB-dependent receptor, beta-barrel domain"/>
    <property type="match status" value="1"/>
</dbReference>
<comment type="similarity">
    <text evidence="7">Belongs to the TonB-dependent receptor family.</text>
</comment>
<accession>A0A511URC4</accession>
<keyword evidence="2 7" id="KW-0813">Transport</keyword>